<gene>
    <name evidence="10" type="primary">Ervk10_1</name>
    <name evidence="10" type="ORF">MELVER_R15868</name>
</gene>
<dbReference type="Gene3D" id="1.10.10.200">
    <property type="match status" value="1"/>
</dbReference>
<dbReference type="Gene3D" id="3.30.420.10">
    <property type="entry name" value="Ribonuclease H-like superfamily/Ribonuclease H"/>
    <property type="match status" value="1"/>
</dbReference>
<dbReference type="InterPro" id="IPR036397">
    <property type="entry name" value="RNaseH_sf"/>
</dbReference>
<keyword evidence="4" id="KW-0479">Metal-binding</keyword>
<evidence type="ECO:0000313" key="11">
    <source>
        <dbReference type="Proteomes" id="UP000538725"/>
    </source>
</evidence>
<dbReference type="PANTHER" id="PTHR41694:SF3">
    <property type="entry name" value="RNA-DIRECTED DNA POLYMERASE-RELATED"/>
    <property type="match status" value="1"/>
</dbReference>
<dbReference type="GO" id="GO:0004519">
    <property type="term" value="F:endonuclease activity"/>
    <property type="evidence" value="ECO:0007669"/>
    <property type="project" value="UniProtKB-KW"/>
</dbReference>
<dbReference type="Proteomes" id="UP000538725">
    <property type="component" value="Unassembled WGS sequence"/>
</dbReference>
<keyword evidence="3" id="KW-0540">Nuclease</keyword>
<dbReference type="Pfam" id="PF02022">
    <property type="entry name" value="Integrase_Zn"/>
    <property type="match status" value="1"/>
</dbReference>
<keyword evidence="1" id="KW-0808">Transferase</keyword>
<dbReference type="PROSITE" id="PS50876">
    <property type="entry name" value="ZF_INTEGRASE"/>
    <property type="match status" value="1"/>
</dbReference>
<protein>
    <submittedName>
        <fullName evidence="10">POK10 protein</fullName>
    </submittedName>
</protein>
<keyword evidence="6" id="KW-0378">Hydrolase</keyword>
<keyword evidence="11" id="KW-1185">Reference proteome</keyword>
<evidence type="ECO:0000259" key="9">
    <source>
        <dbReference type="PROSITE" id="PS50876"/>
    </source>
</evidence>
<evidence type="ECO:0000313" key="10">
    <source>
        <dbReference type="EMBL" id="NXA92043.1"/>
    </source>
</evidence>
<dbReference type="SUPFAM" id="SSF53098">
    <property type="entry name" value="Ribonuclease H-like"/>
    <property type="match status" value="1"/>
</dbReference>
<feature type="domain" description="Integrase-type" evidence="9">
    <location>
        <begin position="22"/>
        <end position="63"/>
    </location>
</feature>
<evidence type="ECO:0000256" key="2">
    <source>
        <dbReference type="ARBA" id="ARBA00022695"/>
    </source>
</evidence>
<reference evidence="10 11" key="1">
    <citation type="submission" date="2019-09" db="EMBL/GenBank/DDBJ databases">
        <title>Bird 10,000 Genomes (B10K) Project - Family phase.</title>
        <authorList>
            <person name="Zhang G."/>
        </authorList>
    </citation>
    <scope>NUCLEOTIDE SEQUENCE [LARGE SCALE GENOMIC DNA]</scope>
    <source>
        <strain evidence="10">B10K-DU-029-37</strain>
        <tissue evidence="10">Liver</tissue>
    </source>
</reference>
<dbReference type="InterPro" id="IPR003308">
    <property type="entry name" value="Integrase_Zn-bd_dom_N"/>
</dbReference>
<evidence type="ECO:0000256" key="3">
    <source>
        <dbReference type="ARBA" id="ARBA00022722"/>
    </source>
</evidence>
<keyword evidence="8" id="KW-0863">Zinc-finger</keyword>
<keyword evidence="8" id="KW-0862">Zinc</keyword>
<dbReference type="PANTHER" id="PTHR41694">
    <property type="entry name" value="ENDOGENOUS RETROVIRUS GROUP K MEMBER POL PROTEIN"/>
    <property type="match status" value="1"/>
</dbReference>
<accession>A0A7K7ZPB2</accession>
<evidence type="ECO:0000256" key="1">
    <source>
        <dbReference type="ARBA" id="ARBA00022679"/>
    </source>
</evidence>
<evidence type="ECO:0000256" key="7">
    <source>
        <dbReference type="ARBA" id="ARBA00022918"/>
    </source>
</evidence>
<sequence>IAEGNRRADALAALAFTPNVLEICQQAKLSHQLYHQNAPALVRTFHLTQDQARAIVVTCCQCQQHQLPSLGLGVNPRGLQRCQLWQINITHFPEFGRQKYIHVSMDTFSGAVFASAR</sequence>
<dbReference type="InterPro" id="IPR012337">
    <property type="entry name" value="RNaseH-like_sf"/>
</dbReference>
<proteinExistence type="predicted"/>
<evidence type="ECO:0000256" key="4">
    <source>
        <dbReference type="ARBA" id="ARBA00022723"/>
    </source>
</evidence>
<dbReference type="GO" id="GO:0016787">
    <property type="term" value="F:hydrolase activity"/>
    <property type="evidence" value="ECO:0007669"/>
    <property type="project" value="UniProtKB-KW"/>
</dbReference>
<organism evidence="10 11">
    <name type="scientific">Melanocharis versteri</name>
    <name type="common">Fan-tailed berrypecker</name>
    <dbReference type="NCBI Taxonomy" id="254552"/>
    <lineage>
        <taxon>Eukaryota</taxon>
        <taxon>Metazoa</taxon>
        <taxon>Chordata</taxon>
        <taxon>Craniata</taxon>
        <taxon>Vertebrata</taxon>
        <taxon>Euteleostomi</taxon>
        <taxon>Archelosauria</taxon>
        <taxon>Archosauria</taxon>
        <taxon>Dinosauria</taxon>
        <taxon>Saurischia</taxon>
        <taxon>Theropoda</taxon>
        <taxon>Coelurosauria</taxon>
        <taxon>Aves</taxon>
        <taxon>Neognathae</taxon>
        <taxon>Neoaves</taxon>
        <taxon>Telluraves</taxon>
        <taxon>Australaves</taxon>
        <taxon>Passeriformes</taxon>
        <taxon>Passeroidea</taxon>
        <taxon>Melanocharitidae</taxon>
        <taxon>Melanocharis</taxon>
    </lineage>
</organism>
<dbReference type="EMBL" id="VZTG01005676">
    <property type="protein sequence ID" value="NXA92043.1"/>
    <property type="molecule type" value="Genomic_DNA"/>
</dbReference>
<dbReference type="AlphaFoldDB" id="A0A7K7ZPB2"/>
<evidence type="ECO:0000256" key="5">
    <source>
        <dbReference type="ARBA" id="ARBA00022759"/>
    </source>
</evidence>
<dbReference type="GO" id="GO:0003964">
    <property type="term" value="F:RNA-directed DNA polymerase activity"/>
    <property type="evidence" value="ECO:0007669"/>
    <property type="project" value="UniProtKB-KW"/>
</dbReference>
<comment type="caution">
    <text evidence="10">The sequence shown here is derived from an EMBL/GenBank/DDBJ whole genome shotgun (WGS) entry which is preliminary data.</text>
</comment>
<name>A0A7K7ZPB2_9PASE</name>
<keyword evidence="2" id="KW-0548">Nucleotidyltransferase</keyword>
<evidence type="ECO:0000256" key="8">
    <source>
        <dbReference type="PROSITE-ProRule" id="PRU00450"/>
    </source>
</evidence>
<feature type="non-terminal residue" evidence="10">
    <location>
        <position position="117"/>
    </location>
</feature>
<keyword evidence="5" id="KW-0255">Endonuclease</keyword>
<feature type="non-terminal residue" evidence="10">
    <location>
        <position position="1"/>
    </location>
</feature>
<keyword evidence="7" id="KW-0695">RNA-directed DNA polymerase</keyword>
<dbReference type="GO" id="GO:0008270">
    <property type="term" value="F:zinc ion binding"/>
    <property type="evidence" value="ECO:0007669"/>
    <property type="project" value="UniProtKB-KW"/>
</dbReference>
<evidence type="ECO:0000256" key="6">
    <source>
        <dbReference type="ARBA" id="ARBA00022801"/>
    </source>
</evidence>
<dbReference type="InterPro" id="IPR017856">
    <property type="entry name" value="Integrase-like_N"/>
</dbReference>
<dbReference type="GO" id="GO:0035613">
    <property type="term" value="F:RNA stem-loop binding"/>
    <property type="evidence" value="ECO:0007669"/>
    <property type="project" value="TreeGrafter"/>
</dbReference>
<dbReference type="SUPFAM" id="SSF46919">
    <property type="entry name" value="N-terminal Zn binding domain of HIV integrase"/>
    <property type="match status" value="1"/>
</dbReference>